<dbReference type="InterPro" id="IPR036770">
    <property type="entry name" value="Ankyrin_rpt-contain_sf"/>
</dbReference>
<dbReference type="SUPFAM" id="SSF48403">
    <property type="entry name" value="Ankyrin repeat"/>
    <property type="match status" value="1"/>
</dbReference>
<dbReference type="Pfam" id="PF00023">
    <property type="entry name" value="Ank"/>
    <property type="match status" value="1"/>
</dbReference>
<dbReference type="Pfam" id="PF12796">
    <property type="entry name" value="Ank_2"/>
    <property type="match status" value="1"/>
</dbReference>
<dbReference type="EMBL" id="JARBHB010000010">
    <property type="protein sequence ID" value="KAJ8874617.1"/>
    <property type="molecule type" value="Genomic_DNA"/>
</dbReference>
<feature type="repeat" description="ANK" evidence="3">
    <location>
        <begin position="81"/>
        <end position="113"/>
    </location>
</feature>
<keyword evidence="5" id="KW-1185">Reference proteome</keyword>
<organism evidence="4 5">
    <name type="scientific">Dryococelus australis</name>
    <dbReference type="NCBI Taxonomy" id="614101"/>
    <lineage>
        <taxon>Eukaryota</taxon>
        <taxon>Metazoa</taxon>
        <taxon>Ecdysozoa</taxon>
        <taxon>Arthropoda</taxon>
        <taxon>Hexapoda</taxon>
        <taxon>Insecta</taxon>
        <taxon>Pterygota</taxon>
        <taxon>Neoptera</taxon>
        <taxon>Polyneoptera</taxon>
        <taxon>Phasmatodea</taxon>
        <taxon>Verophasmatodea</taxon>
        <taxon>Anareolatae</taxon>
        <taxon>Phasmatidae</taxon>
        <taxon>Eurycanthinae</taxon>
        <taxon>Dryococelus</taxon>
    </lineage>
</organism>
<reference evidence="4 5" key="1">
    <citation type="submission" date="2023-02" db="EMBL/GenBank/DDBJ databases">
        <title>LHISI_Scaffold_Assembly.</title>
        <authorList>
            <person name="Stuart O.P."/>
            <person name="Cleave R."/>
            <person name="Magrath M.J.L."/>
            <person name="Mikheyev A.S."/>
        </authorList>
    </citation>
    <scope>NUCLEOTIDE SEQUENCE [LARGE SCALE GENOMIC DNA]</scope>
    <source>
        <strain evidence="4">Daus_M_001</strain>
        <tissue evidence="4">Leg muscle</tissue>
    </source>
</reference>
<dbReference type="PROSITE" id="PS50088">
    <property type="entry name" value="ANK_REPEAT"/>
    <property type="match status" value="3"/>
</dbReference>
<proteinExistence type="predicted"/>
<dbReference type="PANTHER" id="PTHR24198:SF194">
    <property type="entry name" value="INVERSIN-A"/>
    <property type="match status" value="1"/>
</dbReference>
<comment type="caution">
    <text evidence="4">The sequence shown here is derived from an EMBL/GenBank/DDBJ whole genome shotgun (WGS) entry which is preliminary data.</text>
</comment>
<dbReference type="PROSITE" id="PS50297">
    <property type="entry name" value="ANK_REP_REGION"/>
    <property type="match status" value="3"/>
</dbReference>
<evidence type="ECO:0000256" key="1">
    <source>
        <dbReference type="ARBA" id="ARBA00022737"/>
    </source>
</evidence>
<name>A0ABQ9GRG0_9NEOP</name>
<sequence length="218" mass="23957">MYYELLNAVMYFQLEAYNMSKDWTPVKQYLKDLLNEQSSAYKQLQGTDHHSPMYTIGTRGFEELATVLVMAGRGVGVCDSDGNTMLHGAAESDYLRLGEFLLAHGADPNQSNAVGYTPLMRTAWFNHLQFGELLLRSGAGVNTSDSNGDTSLHRAAYRGHLDMVRLLVEAGADTAAAKNDGATIMDNARHHGRTAVVCYLSMLPSSSRRSTVPYAALR</sequence>
<dbReference type="Proteomes" id="UP001159363">
    <property type="component" value="Chromosome 9"/>
</dbReference>
<feature type="repeat" description="ANK" evidence="3">
    <location>
        <begin position="147"/>
        <end position="179"/>
    </location>
</feature>
<dbReference type="SMART" id="SM00248">
    <property type="entry name" value="ANK"/>
    <property type="match status" value="3"/>
</dbReference>
<feature type="repeat" description="ANK" evidence="3">
    <location>
        <begin position="114"/>
        <end position="146"/>
    </location>
</feature>
<evidence type="ECO:0000256" key="3">
    <source>
        <dbReference type="PROSITE-ProRule" id="PRU00023"/>
    </source>
</evidence>
<gene>
    <name evidence="4" type="ORF">PR048_025483</name>
</gene>
<evidence type="ECO:0000256" key="2">
    <source>
        <dbReference type="ARBA" id="ARBA00023043"/>
    </source>
</evidence>
<protein>
    <submittedName>
        <fullName evidence="4">Uncharacterized protein</fullName>
    </submittedName>
</protein>
<keyword evidence="1" id="KW-0677">Repeat</keyword>
<dbReference type="InterPro" id="IPR002110">
    <property type="entry name" value="Ankyrin_rpt"/>
</dbReference>
<evidence type="ECO:0000313" key="5">
    <source>
        <dbReference type="Proteomes" id="UP001159363"/>
    </source>
</evidence>
<evidence type="ECO:0000313" key="4">
    <source>
        <dbReference type="EMBL" id="KAJ8874617.1"/>
    </source>
</evidence>
<accession>A0ABQ9GRG0</accession>
<keyword evidence="2 3" id="KW-0040">ANK repeat</keyword>
<dbReference type="Gene3D" id="1.25.40.20">
    <property type="entry name" value="Ankyrin repeat-containing domain"/>
    <property type="match status" value="1"/>
</dbReference>
<dbReference type="PANTHER" id="PTHR24198">
    <property type="entry name" value="ANKYRIN REPEAT AND PROTEIN KINASE DOMAIN-CONTAINING PROTEIN"/>
    <property type="match status" value="1"/>
</dbReference>